<dbReference type="Gene3D" id="3.20.20.370">
    <property type="entry name" value="Glycoside hydrolase/deacetylase"/>
    <property type="match status" value="1"/>
</dbReference>
<evidence type="ECO:0000256" key="5">
    <source>
        <dbReference type="ARBA" id="ARBA00023277"/>
    </source>
</evidence>
<dbReference type="InterPro" id="IPR006879">
    <property type="entry name" value="YdjC-like"/>
</dbReference>
<evidence type="ECO:0000256" key="4">
    <source>
        <dbReference type="ARBA" id="ARBA00022842"/>
    </source>
</evidence>
<dbReference type="EMBL" id="HF548288">
    <property type="protein sequence ID" value="CCO21223.1"/>
    <property type="molecule type" value="Genomic_DNA"/>
</dbReference>
<dbReference type="GO" id="GO:0005975">
    <property type="term" value="P:carbohydrate metabolic process"/>
    <property type="evidence" value="ECO:0007669"/>
    <property type="project" value="InterPro"/>
</dbReference>
<dbReference type="EMBL" id="HF548290">
    <property type="protein sequence ID" value="CCO21276.1"/>
    <property type="molecule type" value="Genomic_DNA"/>
</dbReference>
<comment type="cofactor">
    <cofactor evidence="1">
        <name>Mg(2+)</name>
        <dbReference type="ChEBI" id="CHEBI:18420"/>
    </cofactor>
</comment>
<evidence type="ECO:0000256" key="1">
    <source>
        <dbReference type="ARBA" id="ARBA00001946"/>
    </source>
</evidence>
<dbReference type="GO" id="GO:0016787">
    <property type="term" value="F:hydrolase activity"/>
    <property type="evidence" value="ECO:0007669"/>
    <property type="project" value="UniProtKB-KW"/>
</dbReference>
<name>S0DGE7_9ZZZZ</name>
<protein>
    <submittedName>
        <fullName evidence="10">Putative betalactamase</fullName>
    </submittedName>
</protein>
<dbReference type="GO" id="GO:0019213">
    <property type="term" value="F:deacetylase activity"/>
    <property type="evidence" value="ECO:0007669"/>
    <property type="project" value="TreeGrafter"/>
</dbReference>
<dbReference type="PANTHER" id="PTHR31609">
    <property type="entry name" value="YDJC DEACETYLASE FAMILY MEMBER"/>
    <property type="match status" value="1"/>
</dbReference>
<evidence type="ECO:0000313" key="10">
    <source>
        <dbReference type="EMBL" id="CCO21276.1"/>
    </source>
</evidence>
<accession>S0DGE7</accession>
<keyword evidence="4" id="KW-0460">Magnesium</keyword>
<dbReference type="EMBL" id="HF548289">
    <property type="protein sequence ID" value="CCO21258.1"/>
    <property type="molecule type" value="Genomic_DNA"/>
</dbReference>
<organism evidence="10">
    <name type="scientific">termite gut metagenome</name>
    <dbReference type="NCBI Taxonomy" id="433724"/>
    <lineage>
        <taxon>unclassified sequences</taxon>
        <taxon>metagenomes</taxon>
        <taxon>organismal metagenomes</taxon>
    </lineage>
</organism>
<evidence type="ECO:0000313" key="8">
    <source>
        <dbReference type="EMBL" id="CCO21223.1"/>
    </source>
</evidence>
<dbReference type="AlphaFoldDB" id="S0DGE7"/>
<reference evidence="10" key="1">
    <citation type="submission" date="2012-10" db="EMBL/GenBank/DDBJ databases">
        <authorList>
            <person name="Sandrine L."/>
        </authorList>
    </citation>
    <scope>NUCLEOTIDE SEQUENCE</scope>
</reference>
<evidence type="ECO:0000313" key="7">
    <source>
        <dbReference type="EMBL" id="CCO21193.1"/>
    </source>
</evidence>
<dbReference type="EMBL" id="HF548287">
    <property type="protein sequence ID" value="CCO21193.1"/>
    <property type="molecule type" value="Genomic_DNA"/>
</dbReference>
<keyword evidence="5" id="KW-0119">Carbohydrate metabolism</keyword>
<dbReference type="EMBL" id="HF548291">
    <property type="protein sequence ID" value="CCO21306.1"/>
    <property type="molecule type" value="Genomic_DNA"/>
</dbReference>
<gene>
    <name evidence="6" type="ORF">BN138_283</name>
    <name evidence="7" type="ORF">BN138_381</name>
    <name evidence="8" type="ORF">BN138_411</name>
    <name evidence="9" type="ORF">BN138_446</name>
    <name evidence="10" type="ORF">BN138_464</name>
    <name evidence="11" type="ORF">BN138_494</name>
</gene>
<dbReference type="InterPro" id="IPR011330">
    <property type="entry name" value="Glyco_hydro/deAcase_b/a-brl"/>
</dbReference>
<evidence type="ECO:0000313" key="6">
    <source>
        <dbReference type="EMBL" id="CCO21095.1"/>
    </source>
</evidence>
<sequence length="297" mass="33113">MELGSCVKRIMISVIALCAVIEVSAQRLLVRADDIGSSHAANQAVIKTYTDGVTRSAELMIVCPWVPEAVKMLQANPGLDVGLHIVFTSEWDGMKWRPLTACTSMTDEYGYFVPNSFPSDNYPNGSLMGRTIDIAQAEAELRAQIELAQKMLPGRITHCTGHMMGPAITEEIAAMSVRVCNEYCVPLMDDRGEASRKYGFGGMAIRWGLPPAERTREFIEGLKKLEKGKTYMYIEHPALDTDEMRGISHIGYENVAEDRQAVTDMFTSPEVKRIIEEKGIELVSYGDLVREYKYKGE</sequence>
<keyword evidence="2" id="KW-0479">Metal-binding</keyword>
<dbReference type="PANTHER" id="PTHR31609:SF1">
    <property type="entry name" value="CARBOHYDRATE DEACETYLASE"/>
    <property type="match status" value="1"/>
</dbReference>
<evidence type="ECO:0000256" key="2">
    <source>
        <dbReference type="ARBA" id="ARBA00022723"/>
    </source>
</evidence>
<dbReference type="SUPFAM" id="SSF88713">
    <property type="entry name" value="Glycoside hydrolase/deacetylase"/>
    <property type="match status" value="1"/>
</dbReference>
<proteinExistence type="predicted"/>
<reference evidence="10" key="2">
    <citation type="journal article" date="2013" name="Biotechnol. Biofuels">
        <title>Mining for hemicellulases in the fungus-growing termite Pseudacanthotermes militaris using functional metagenomics.</title>
        <authorList>
            <person name="Bastien G."/>
            <person name="Arnal G."/>
            <person name="Bozonnet S."/>
            <person name="Laguerre S."/>
            <person name="Ferreira F."/>
            <person name="Faure R."/>
            <person name="Henrissat B."/>
            <person name="Lefevre F."/>
            <person name="Robe P."/>
            <person name="Bouchez O."/>
            <person name="Noirot C."/>
            <person name="Dumon C."/>
            <person name="O'Donohue M."/>
        </authorList>
    </citation>
    <scope>NUCLEOTIDE SEQUENCE</scope>
</reference>
<evidence type="ECO:0000313" key="9">
    <source>
        <dbReference type="EMBL" id="CCO21258.1"/>
    </source>
</evidence>
<dbReference type="GO" id="GO:0046872">
    <property type="term" value="F:metal ion binding"/>
    <property type="evidence" value="ECO:0007669"/>
    <property type="project" value="UniProtKB-KW"/>
</dbReference>
<evidence type="ECO:0000313" key="11">
    <source>
        <dbReference type="EMBL" id="CCO21306.1"/>
    </source>
</evidence>
<evidence type="ECO:0000256" key="3">
    <source>
        <dbReference type="ARBA" id="ARBA00022801"/>
    </source>
</evidence>
<dbReference type="Pfam" id="PF04794">
    <property type="entry name" value="YdjC"/>
    <property type="match status" value="1"/>
</dbReference>
<dbReference type="EMBL" id="HF548284">
    <property type="protein sequence ID" value="CCO21095.1"/>
    <property type="molecule type" value="Genomic_DNA"/>
</dbReference>
<keyword evidence="3" id="KW-0378">Hydrolase</keyword>